<evidence type="ECO:0000313" key="8">
    <source>
        <dbReference type="EnsemblMetazoa" id="CPIJ014922-PA"/>
    </source>
</evidence>
<keyword evidence="9" id="KW-1185">Reference proteome</keyword>
<evidence type="ECO:0000256" key="2">
    <source>
        <dbReference type="ARBA" id="ARBA00010350"/>
    </source>
</evidence>
<evidence type="ECO:0000256" key="1">
    <source>
        <dbReference type="ARBA" id="ARBA00004141"/>
    </source>
</evidence>
<dbReference type="OMA" id="AQKISNC"/>
<evidence type="ECO:0000313" key="7">
    <source>
        <dbReference type="EMBL" id="EDS41723.1"/>
    </source>
</evidence>
<accession>B0X729</accession>
<dbReference type="GO" id="GO:0033119">
    <property type="term" value="P:negative regulation of RNA splicing"/>
    <property type="evidence" value="ECO:0007669"/>
    <property type="project" value="TreeGrafter"/>
</dbReference>
<dbReference type="VEuPathDB" id="VectorBase:CPIJ014922"/>
<gene>
    <name evidence="8" type="primary">6048548</name>
    <name evidence="7" type="ORF">CpipJ_CPIJ014922</name>
</gene>
<dbReference type="GO" id="GO:0019899">
    <property type="term" value="F:enzyme binding"/>
    <property type="evidence" value="ECO:0007669"/>
    <property type="project" value="TreeGrafter"/>
</dbReference>
<dbReference type="eggNOG" id="KOG1629">
    <property type="taxonomic scope" value="Eukaryota"/>
</dbReference>
<dbReference type="Pfam" id="PF01027">
    <property type="entry name" value="Bax1-I"/>
    <property type="match status" value="1"/>
</dbReference>
<comment type="subcellular location">
    <subcellularLocation>
        <location evidence="1">Membrane</location>
        <topology evidence="1">Multi-pass membrane protein</topology>
    </subcellularLocation>
</comment>
<proteinExistence type="inferred from homology"/>
<dbReference type="InterPro" id="IPR006214">
    <property type="entry name" value="Bax_inhibitor_1-related"/>
</dbReference>
<dbReference type="GO" id="GO:2001234">
    <property type="term" value="P:negative regulation of apoptotic signaling pathway"/>
    <property type="evidence" value="ECO:0007669"/>
    <property type="project" value="TreeGrafter"/>
</dbReference>
<organism>
    <name type="scientific">Culex quinquefasciatus</name>
    <name type="common">Southern house mosquito</name>
    <name type="synonym">Culex pungens</name>
    <dbReference type="NCBI Taxonomy" id="7176"/>
    <lineage>
        <taxon>Eukaryota</taxon>
        <taxon>Metazoa</taxon>
        <taxon>Ecdysozoa</taxon>
        <taxon>Arthropoda</taxon>
        <taxon>Hexapoda</taxon>
        <taxon>Insecta</taxon>
        <taxon>Pterygota</taxon>
        <taxon>Neoptera</taxon>
        <taxon>Endopterygota</taxon>
        <taxon>Diptera</taxon>
        <taxon>Nematocera</taxon>
        <taxon>Culicoidea</taxon>
        <taxon>Culicidae</taxon>
        <taxon>Culicinae</taxon>
        <taxon>Culicini</taxon>
        <taxon>Culex</taxon>
        <taxon>Culex</taxon>
    </lineage>
</organism>
<feature type="transmembrane region" description="Helical" evidence="6">
    <location>
        <begin position="144"/>
        <end position="166"/>
    </location>
</feature>
<dbReference type="KEGG" id="cqu:CpipJ_CPIJ014922"/>
<evidence type="ECO:0000256" key="4">
    <source>
        <dbReference type="ARBA" id="ARBA00022989"/>
    </source>
</evidence>
<feature type="transmembrane region" description="Helical" evidence="6">
    <location>
        <begin position="172"/>
        <end position="191"/>
    </location>
</feature>
<evidence type="ECO:0000256" key="6">
    <source>
        <dbReference type="RuleBase" id="RU004379"/>
    </source>
</evidence>
<comment type="similarity">
    <text evidence="2 6">Belongs to the BI1 family.</text>
</comment>
<evidence type="ECO:0000256" key="5">
    <source>
        <dbReference type="ARBA" id="ARBA00023136"/>
    </source>
</evidence>
<dbReference type="EMBL" id="DS232435">
    <property type="protein sequence ID" value="EDS41723.1"/>
    <property type="molecule type" value="Genomic_DNA"/>
</dbReference>
<reference evidence="7" key="1">
    <citation type="submission" date="2007-03" db="EMBL/GenBank/DDBJ databases">
        <title>Annotation of Culex pipiens quinquefasciatus.</title>
        <authorList>
            <consortium name="The Broad Institute Genome Sequencing Platform"/>
            <person name="Atkinson P.W."/>
            <person name="Hemingway J."/>
            <person name="Christensen B.M."/>
            <person name="Higgs S."/>
            <person name="Kodira C."/>
            <person name="Hannick L."/>
            <person name="Megy K."/>
            <person name="O'Leary S."/>
            <person name="Pearson M."/>
            <person name="Haas B.J."/>
            <person name="Mauceli E."/>
            <person name="Wortman J.R."/>
            <person name="Lee N.H."/>
            <person name="Guigo R."/>
            <person name="Stanke M."/>
            <person name="Alvarado L."/>
            <person name="Amedeo P."/>
            <person name="Antoine C.H."/>
            <person name="Arensburger P."/>
            <person name="Bidwell S.L."/>
            <person name="Crawford M."/>
            <person name="Camaro F."/>
            <person name="Devon K."/>
            <person name="Engels R."/>
            <person name="Hammond M."/>
            <person name="Howarth C."/>
            <person name="Koehrsen M."/>
            <person name="Lawson D."/>
            <person name="Montgomery P."/>
            <person name="Nene V."/>
            <person name="Nusbaum C."/>
            <person name="Puiu D."/>
            <person name="Romero-Severson J."/>
            <person name="Severson D.W."/>
            <person name="Shumway M."/>
            <person name="Sisk P."/>
            <person name="Stolte C."/>
            <person name="Zeng Q."/>
            <person name="Eisenstadt E."/>
            <person name="Fraser-Liggett C."/>
            <person name="Strausberg R."/>
            <person name="Galagan J."/>
            <person name="Birren B."/>
            <person name="Collins F.H."/>
        </authorList>
    </citation>
    <scope>NUCLEOTIDE SEQUENCE [LARGE SCALE GENOMIC DNA]</scope>
    <source>
        <strain evidence="7">JHB</strain>
    </source>
</reference>
<dbReference type="Proteomes" id="UP000002320">
    <property type="component" value="Unassembled WGS sequence"/>
</dbReference>
<feature type="transmembrane region" description="Helical" evidence="6">
    <location>
        <begin position="117"/>
        <end position="137"/>
    </location>
</feature>
<evidence type="ECO:0000313" key="9">
    <source>
        <dbReference type="Proteomes" id="UP000002320"/>
    </source>
</evidence>
<keyword evidence="4 6" id="KW-1133">Transmembrane helix</keyword>
<reference evidence="8" key="2">
    <citation type="submission" date="2021-02" db="UniProtKB">
        <authorList>
            <consortium name="EnsemblMetazoa"/>
        </authorList>
    </citation>
    <scope>IDENTIFICATION</scope>
    <source>
        <strain evidence="8">JHB</strain>
    </source>
</reference>
<name>B0X729_CULQU</name>
<dbReference type="PANTHER" id="PTHR23291">
    <property type="entry name" value="BAX INHIBITOR-RELATED"/>
    <property type="match status" value="1"/>
</dbReference>
<dbReference type="InParanoid" id="B0X729"/>
<dbReference type="STRING" id="7176.B0X729"/>
<dbReference type="HOGENOM" id="CLU_061277_0_0_1"/>
<feature type="transmembrane region" description="Helical" evidence="6">
    <location>
        <begin position="58"/>
        <end position="78"/>
    </location>
</feature>
<dbReference type="VEuPathDB" id="VectorBase:CQUJHB002689"/>
<keyword evidence="3 6" id="KW-0812">Transmembrane</keyword>
<dbReference type="EnsemblMetazoa" id="CPIJ014922-RA">
    <property type="protein sequence ID" value="CPIJ014922-PA"/>
    <property type="gene ID" value="CPIJ014922"/>
</dbReference>
<dbReference type="OrthoDB" id="1277691at2759"/>
<keyword evidence="5 6" id="KW-0472">Membrane</keyword>
<sequence length="244" mass="26636">MIQLIKVVNIFLYQSFREQLVQNLEPAVCQHLFRVYACMTLACAAAAAGSIVHLVGLWSAGLLSWLLQLATCVALFQIPPSGDNRALRLGLLLATGALTGHLLGLTVEYALVVDPGIVVTGLAGTTVSFACLSLSALLARRGSFLLLGAVLSNMMALLLVMVLGNLFLQSWFVHKISLYLAMAAMLGFVLLDTQLIVEDFRQGNEDYVVHSLKLFFCAVDIFRLLVSILIGKRSNSRTRTEHRD</sequence>
<protein>
    <submittedName>
        <fullName evidence="7">Bax inhibitor</fullName>
    </submittedName>
</protein>
<feature type="transmembrane region" description="Helical" evidence="6">
    <location>
        <begin position="32"/>
        <end position="52"/>
    </location>
</feature>
<dbReference type="PANTHER" id="PTHR23291:SF32">
    <property type="entry name" value="BAX INHIBITOR 1"/>
    <property type="match status" value="1"/>
</dbReference>
<dbReference type="GO" id="GO:0034620">
    <property type="term" value="P:cellular response to unfolded protein"/>
    <property type="evidence" value="ECO:0007669"/>
    <property type="project" value="TreeGrafter"/>
</dbReference>
<evidence type="ECO:0000256" key="3">
    <source>
        <dbReference type="ARBA" id="ARBA00022692"/>
    </source>
</evidence>
<dbReference type="AlphaFoldDB" id="B0X729"/>
<feature type="transmembrane region" description="Helical" evidence="6">
    <location>
        <begin position="90"/>
        <end position="111"/>
    </location>
</feature>
<dbReference type="GO" id="GO:0031966">
    <property type="term" value="C:mitochondrial membrane"/>
    <property type="evidence" value="ECO:0007669"/>
    <property type="project" value="TreeGrafter"/>
</dbReference>